<dbReference type="Gene3D" id="3.40.250.10">
    <property type="entry name" value="Rhodanese-like domain"/>
    <property type="match status" value="1"/>
</dbReference>
<gene>
    <name evidence="2" type="ORF">BCY91_06590</name>
</gene>
<dbReference type="PANTHER" id="PTHR43031">
    <property type="entry name" value="FAD-DEPENDENT OXIDOREDUCTASE"/>
    <property type="match status" value="1"/>
</dbReference>
<comment type="caution">
    <text evidence="2">The sequence shown here is derived from an EMBL/GenBank/DDBJ whole genome shotgun (WGS) entry which is preliminary data.</text>
</comment>
<dbReference type="Proteomes" id="UP000283433">
    <property type="component" value="Unassembled WGS sequence"/>
</dbReference>
<evidence type="ECO:0000313" key="3">
    <source>
        <dbReference type="Proteomes" id="UP000283433"/>
    </source>
</evidence>
<accession>A0A419S5D1</accession>
<dbReference type="SUPFAM" id="SSF52821">
    <property type="entry name" value="Rhodanese/Cell cycle control phosphatase"/>
    <property type="match status" value="1"/>
</dbReference>
<dbReference type="OrthoDB" id="9808735at2"/>
<dbReference type="InterPro" id="IPR001763">
    <property type="entry name" value="Rhodanese-like_dom"/>
</dbReference>
<dbReference type="InterPro" id="IPR050229">
    <property type="entry name" value="GlpE_sulfurtransferase"/>
</dbReference>
<dbReference type="AlphaFoldDB" id="A0A419S5D1"/>
<dbReference type="PROSITE" id="PS50206">
    <property type="entry name" value="RHODANESE_3"/>
    <property type="match status" value="1"/>
</dbReference>
<reference evidence="2 3" key="1">
    <citation type="submission" date="2016-07" db="EMBL/GenBank/DDBJ databases">
        <title>Genome of Pelobium manganitolerans.</title>
        <authorList>
            <person name="Wu S."/>
            <person name="Wang G."/>
        </authorList>
    </citation>
    <scope>NUCLEOTIDE SEQUENCE [LARGE SCALE GENOMIC DNA]</scope>
    <source>
        <strain evidence="2 3">YS-25</strain>
    </source>
</reference>
<dbReference type="Pfam" id="PF00581">
    <property type="entry name" value="Rhodanese"/>
    <property type="match status" value="1"/>
</dbReference>
<keyword evidence="3" id="KW-1185">Reference proteome</keyword>
<dbReference type="PANTHER" id="PTHR43031:SF18">
    <property type="entry name" value="RHODANESE-RELATED SULFURTRANSFERASES"/>
    <property type="match status" value="1"/>
</dbReference>
<feature type="domain" description="Rhodanese" evidence="1">
    <location>
        <begin position="24"/>
        <end position="105"/>
    </location>
</feature>
<dbReference type="EMBL" id="MBTA01000025">
    <property type="protein sequence ID" value="RKD15180.1"/>
    <property type="molecule type" value="Genomic_DNA"/>
</dbReference>
<dbReference type="RefSeq" id="WP_120182076.1">
    <property type="nucleotide sequence ID" value="NZ_MBTA01000025.1"/>
</dbReference>
<dbReference type="SMART" id="SM00450">
    <property type="entry name" value="RHOD"/>
    <property type="match status" value="1"/>
</dbReference>
<evidence type="ECO:0000313" key="2">
    <source>
        <dbReference type="EMBL" id="RKD15180.1"/>
    </source>
</evidence>
<evidence type="ECO:0000259" key="1">
    <source>
        <dbReference type="PROSITE" id="PS50206"/>
    </source>
</evidence>
<organism evidence="2 3">
    <name type="scientific">Pelobium manganitolerans</name>
    <dbReference type="NCBI Taxonomy" id="1842495"/>
    <lineage>
        <taxon>Bacteria</taxon>
        <taxon>Pseudomonadati</taxon>
        <taxon>Bacteroidota</taxon>
        <taxon>Sphingobacteriia</taxon>
        <taxon>Sphingobacteriales</taxon>
        <taxon>Sphingobacteriaceae</taxon>
        <taxon>Pelobium</taxon>
    </lineage>
</organism>
<sequence>MFNSIFSKKENDLDGKNFKQKFETTDKAELIDVRTPGEFSSGSIPGAKNLDLMAPDFQSRVQKLDKDKTYFLYCRSGNRSGSAASLFEKLGLKSYNLVGGIGAWPR</sequence>
<dbReference type="InterPro" id="IPR036873">
    <property type="entry name" value="Rhodanese-like_dom_sf"/>
</dbReference>
<name>A0A419S5D1_9SPHI</name>
<protein>
    <submittedName>
        <fullName evidence="2">Rhodanese</fullName>
    </submittedName>
</protein>
<dbReference type="CDD" id="cd00158">
    <property type="entry name" value="RHOD"/>
    <property type="match status" value="1"/>
</dbReference>
<proteinExistence type="predicted"/>